<dbReference type="Gene3D" id="2.120.10.30">
    <property type="entry name" value="TolB, C-terminal domain"/>
    <property type="match status" value="1"/>
</dbReference>
<evidence type="ECO:0000313" key="2">
    <source>
        <dbReference type="Proteomes" id="UP000009080"/>
    </source>
</evidence>
<keyword evidence="1" id="KW-0449">Lipoprotein</keyword>
<dbReference type="eggNOG" id="COG3386">
    <property type="taxonomic scope" value="Bacteria"/>
</dbReference>
<dbReference type="SUPFAM" id="SSF63829">
    <property type="entry name" value="Calcium-dependent phosphotriesterase"/>
    <property type="match status" value="1"/>
</dbReference>
<dbReference type="STRING" id="377629.TERTU_2164"/>
<gene>
    <name evidence="1" type="ordered locus">TERTU_2164</name>
</gene>
<evidence type="ECO:0000313" key="1">
    <source>
        <dbReference type="EMBL" id="ACR11682.1"/>
    </source>
</evidence>
<sequence length="696" mass="74523">MEDKTPAEFSFTAINGVEPAAVVESESVEISGINVAVDVTIQGGEFSIEGAAFTSSPATITTGKHLKLRATAGAFGETVEVQITVGDTQKTFHIVTRAPDLEPESFTFGELTDADPNTYQVSNAVSIQGIEAAAVISITGGAYSINDSDFVSSAGTIKNGDKLVLRVTTSTQFESNTTASVSVGGYSAPFSVKTRAPRIQPDAFSFIESIFVSMGAWKTSPPAVMHGLEVSTGITVTNGRYRVGSADFTDQPGTIGPGDTVYVQVLAADLPDTAATVTVNIGGVEAQFTATTAPDWDAPTGEILFPPRVSLTNSLLNPVRVRVADDFGISQVKLFVVDQLGRSDTQFLWPNEEKTEWTGNLRLAETTSTVVLQVKDASGNWEYAADEIVITRASDQETGFPSTETVSLPDNCCLFAMDTKRNRFILGDSKSMVAVDITDGSRTQLPAPPEATSSYQGDTFIDDGDTLILLDRDGKKIYRYSLKNPQDAEISVIASSDDGKDVDVGWPNAVTANADGSLLYVADSLSRSIYSVHPVTGDRKLISDNTIVSDVDFAANIYDIIAVDSDRLLVLQASDNESLIWVDIQTGKRTLNSQSATRGIKSALIKDMNFDPANQTIHMLGTVAPDSFYPITISVDETSYERISPANDSSSPANGYAEYDFDNGFVYFTGGSDNITNIRVLDPVSLQTMFLSNDVK</sequence>
<dbReference type="InterPro" id="IPR011042">
    <property type="entry name" value="6-blade_b-propeller_TolB-like"/>
</dbReference>
<keyword evidence="2" id="KW-1185">Reference proteome</keyword>
<dbReference type="Proteomes" id="UP000009080">
    <property type="component" value="Chromosome"/>
</dbReference>
<proteinExistence type="predicted"/>
<protein>
    <submittedName>
        <fullName evidence="1">Lipoprotein</fullName>
    </submittedName>
</protein>
<name>C5BJF3_TERTT</name>
<dbReference type="HOGENOM" id="CLU_395820_0_0_6"/>
<organism evidence="1 2">
    <name type="scientific">Teredinibacter turnerae (strain ATCC 39867 / T7901)</name>
    <dbReference type="NCBI Taxonomy" id="377629"/>
    <lineage>
        <taxon>Bacteria</taxon>
        <taxon>Pseudomonadati</taxon>
        <taxon>Pseudomonadota</taxon>
        <taxon>Gammaproteobacteria</taxon>
        <taxon>Cellvibrionales</taxon>
        <taxon>Cellvibrionaceae</taxon>
        <taxon>Teredinibacter</taxon>
    </lineage>
</organism>
<dbReference type="AlphaFoldDB" id="C5BJF3"/>
<dbReference type="KEGG" id="ttu:TERTU_2164"/>
<accession>C5BJF3</accession>
<reference evidence="1 2" key="1">
    <citation type="journal article" date="2009" name="PLoS ONE">
        <title>The complete genome of Teredinibacter turnerae T7901: an intracellular endosymbiont of marine wood-boring bivalves (shipworms).</title>
        <authorList>
            <person name="Yang J.C."/>
            <person name="Madupu R."/>
            <person name="Durkin A.S."/>
            <person name="Ekborg N.A."/>
            <person name="Pedamallu C.S."/>
            <person name="Hostetler J.B."/>
            <person name="Radune D."/>
            <person name="Toms B.S."/>
            <person name="Henrissat B."/>
            <person name="Coutinho P.M."/>
            <person name="Schwarz S."/>
            <person name="Field L."/>
            <person name="Trindade-Silva A.E."/>
            <person name="Soares C.A.G."/>
            <person name="Elshahawi S."/>
            <person name="Hanora A."/>
            <person name="Schmidt E.W."/>
            <person name="Haygood M.G."/>
            <person name="Posfai J."/>
            <person name="Benner J."/>
            <person name="Madinger C."/>
            <person name="Nove J."/>
            <person name="Anton B."/>
            <person name="Chaudhary K."/>
            <person name="Foster J."/>
            <person name="Holman A."/>
            <person name="Kumar S."/>
            <person name="Lessard P.A."/>
            <person name="Luyten Y.A."/>
            <person name="Slatko B."/>
            <person name="Wood N."/>
            <person name="Wu B."/>
            <person name="Teplitski M."/>
            <person name="Mougous J.D."/>
            <person name="Ward N."/>
            <person name="Eisen J.A."/>
            <person name="Badger J.H."/>
            <person name="Distel D.L."/>
        </authorList>
    </citation>
    <scope>NUCLEOTIDE SEQUENCE [LARGE SCALE GENOMIC DNA]</scope>
    <source>
        <strain evidence="2">ATCC 39867 / T7901</strain>
    </source>
</reference>
<dbReference type="EMBL" id="CP001614">
    <property type="protein sequence ID" value="ACR11682.1"/>
    <property type="molecule type" value="Genomic_DNA"/>
</dbReference>